<accession>A0A430AVZ2</accession>
<dbReference type="RefSeq" id="WP_126808604.1">
    <property type="nucleotide sequence ID" value="NZ_NGKA01000008.1"/>
</dbReference>
<dbReference type="EMBL" id="NGKA01000008">
    <property type="protein sequence ID" value="RSU12218.1"/>
    <property type="molecule type" value="Genomic_DNA"/>
</dbReference>
<proteinExistence type="predicted"/>
<gene>
    <name evidence="1" type="ORF">CBF29_06365</name>
</gene>
<dbReference type="Proteomes" id="UP000287605">
    <property type="component" value="Unassembled WGS sequence"/>
</dbReference>
<evidence type="ECO:0000313" key="2">
    <source>
        <dbReference type="Proteomes" id="UP000287605"/>
    </source>
</evidence>
<organism evidence="1 2">
    <name type="scientific">Vagococcus elongatus</name>
    <dbReference type="NCBI Taxonomy" id="180344"/>
    <lineage>
        <taxon>Bacteria</taxon>
        <taxon>Bacillati</taxon>
        <taxon>Bacillota</taxon>
        <taxon>Bacilli</taxon>
        <taxon>Lactobacillales</taxon>
        <taxon>Enterococcaceae</taxon>
        <taxon>Vagococcus</taxon>
    </lineage>
</organism>
<dbReference type="AlphaFoldDB" id="A0A430AVZ2"/>
<protein>
    <submittedName>
        <fullName evidence="1">Uncharacterized protein</fullName>
    </submittedName>
</protein>
<comment type="caution">
    <text evidence="1">The sequence shown here is derived from an EMBL/GenBank/DDBJ whole genome shotgun (WGS) entry which is preliminary data.</text>
</comment>
<reference evidence="1 2" key="1">
    <citation type="submission" date="2017-05" db="EMBL/GenBank/DDBJ databases">
        <title>Vagococcus spp. assemblies.</title>
        <authorList>
            <person name="Gulvik C.A."/>
        </authorList>
    </citation>
    <scope>NUCLEOTIDE SEQUENCE [LARGE SCALE GENOMIC DNA]</scope>
    <source>
        <strain evidence="1 2">CCUG 51432</strain>
    </source>
</reference>
<name>A0A430AVZ2_9ENTE</name>
<evidence type="ECO:0000313" key="1">
    <source>
        <dbReference type="EMBL" id="RSU12218.1"/>
    </source>
</evidence>
<keyword evidence="2" id="KW-1185">Reference proteome</keyword>
<sequence>MAENWELIDQKTIIKNLRAKLLEENKGAQVVGFFPDKNDLAVIRVVDKTTYKATDYISVSIDGTIKETTAPIKDKTVVSQYANLDSKYWVLSEKYGECSKLTSSQKAKRPKKKVSDLYGG</sequence>